<gene>
    <name evidence="2" type="ORF">NQ318_003826</name>
</gene>
<feature type="coiled-coil region" evidence="1">
    <location>
        <begin position="184"/>
        <end position="214"/>
    </location>
</feature>
<accession>A0AAV8XV79</accession>
<evidence type="ECO:0000313" key="3">
    <source>
        <dbReference type="Proteomes" id="UP001162162"/>
    </source>
</evidence>
<comment type="caution">
    <text evidence="2">The sequence shown here is derived from an EMBL/GenBank/DDBJ whole genome shotgun (WGS) entry which is preliminary data.</text>
</comment>
<protein>
    <submittedName>
        <fullName evidence="2">Uncharacterized protein</fullName>
    </submittedName>
</protein>
<keyword evidence="1" id="KW-0175">Coiled coil</keyword>
<name>A0AAV8XV79_9CUCU</name>
<sequence>MSDVVEETYKIIYDTLEECVHENSDIDGRLKTKLKDILLGGSVIQTVTLDDNALEECNRSLFGSSCKDNLELNYAERNQLQDTLKLKLDKNNQDTGPTQLSPEDKVLMDYKTKLIAEQEQYVKNLLDLLELLKEITGLRLNKLPRITEQKIKECQMEERTNHLKSLLAQEKVRVDMFMETSNSLKAYKELIKDIKEQQHDCEKEIQNLRDLREKTPT</sequence>
<organism evidence="2 3">
    <name type="scientific">Aromia moschata</name>
    <dbReference type="NCBI Taxonomy" id="1265417"/>
    <lineage>
        <taxon>Eukaryota</taxon>
        <taxon>Metazoa</taxon>
        <taxon>Ecdysozoa</taxon>
        <taxon>Arthropoda</taxon>
        <taxon>Hexapoda</taxon>
        <taxon>Insecta</taxon>
        <taxon>Pterygota</taxon>
        <taxon>Neoptera</taxon>
        <taxon>Endopterygota</taxon>
        <taxon>Coleoptera</taxon>
        <taxon>Polyphaga</taxon>
        <taxon>Cucujiformia</taxon>
        <taxon>Chrysomeloidea</taxon>
        <taxon>Cerambycidae</taxon>
        <taxon>Cerambycinae</taxon>
        <taxon>Callichromatini</taxon>
        <taxon>Aromia</taxon>
    </lineage>
</organism>
<evidence type="ECO:0000256" key="1">
    <source>
        <dbReference type="SAM" id="Coils"/>
    </source>
</evidence>
<proteinExistence type="predicted"/>
<dbReference type="Proteomes" id="UP001162162">
    <property type="component" value="Unassembled WGS sequence"/>
</dbReference>
<dbReference type="EMBL" id="JAPWTK010000308">
    <property type="protein sequence ID" value="KAJ8942940.1"/>
    <property type="molecule type" value="Genomic_DNA"/>
</dbReference>
<evidence type="ECO:0000313" key="2">
    <source>
        <dbReference type="EMBL" id="KAJ8942940.1"/>
    </source>
</evidence>
<reference evidence="2" key="1">
    <citation type="journal article" date="2023" name="Insect Mol. Biol.">
        <title>Genome sequencing provides insights into the evolution of gene families encoding plant cell wall-degrading enzymes in longhorned beetles.</title>
        <authorList>
            <person name="Shin N.R."/>
            <person name="Okamura Y."/>
            <person name="Kirsch R."/>
            <person name="Pauchet Y."/>
        </authorList>
    </citation>
    <scope>NUCLEOTIDE SEQUENCE</scope>
    <source>
        <strain evidence="2">AMC_N1</strain>
    </source>
</reference>
<dbReference type="AlphaFoldDB" id="A0AAV8XV79"/>
<keyword evidence="3" id="KW-1185">Reference proteome</keyword>